<reference evidence="1 2" key="1">
    <citation type="journal article" date="2022" name="bioRxiv">
        <title>Genomics of Preaxostyla Flagellates Illuminates Evolutionary Transitions and the Path Towards Mitochondrial Loss.</title>
        <authorList>
            <person name="Novak L.V.F."/>
            <person name="Treitli S.C."/>
            <person name="Pyrih J."/>
            <person name="Halakuc P."/>
            <person name="Pipaliya S.V."/>
            <person name="Vacek V."/>
            <person name="Brzon O."/>
            <person name="Soukal P."/>
            <person name="Eme L."/>
            <person name="Dacks J.B."/>
            <person name="Karnkowska A."/>
            <person name="Elias M."/>
            <person name="Hampl V."/>
        </authorList>
    </citation>
    <scope>NUCLEOTIDE SEQUENCE [LARGE SCALE GENOMIC DNA]</scope>
    <source>
        <strain evidence="1">NAU3</strain>
        <tissue evidence="1">Gut</tissue>
    </source>
</reference>
<dbReference type="Proteomes" id="UP001281761">
    <property type="component" value="Unassembled WGS sequence"/>
</dbReference>
<organism evidence="1 2">
    <name type="scientific">Blattamonas nauphoetae</name>
    <dbReference type="NCBI Taxonomy" id="2049346"/>
    <lineage>
        <taxon>Eukaryota</taxon>
        <taxon>Metamonada</taxon>
        <taxon>Preaxostyla</taxon>
        <taxon>Oxymonadida</taxon>
        <taxon>Blattamonas</taxon>
    </lineage>
</organism>
<protein>
    <submittedName>
        <fullName evidence="1">Uncharacterized protein</fullName>
    </submittedName>
</protein>
<comment type="caution">
    <text evidence="1">The sequence shown here is derived from an EMBL/GenBank/DDBJ whole genome shotgun (WGS) entry which is preliminary data.</text>
</comment>
<accession>A0ABQ9XDC2</accession>
<evidence type="ECO:0000313" key="2">
    <source>
        <dbReference type="Proteomes" id="UP001281761"/>
    </source>
</evidence>
<dbReference type="EMBL" id="JARBJD010000135">
    <property type="protein sequence ID" value="KAK2950496.1"/>
    <property type="molecule type" value="Genomic_DNA"/>
</dbReference>
<evidence type="ECO:0000313" key="1">
    <source>
        <dbReference type="EMBL" id="KAK2950496.1"/>
    </source>
</evidence>
<proteinExistence type="predicted"/>
<gene>
    <name evidence="1" type="ORF">BLNAU_14614</name>
</gene>
<keyword evidence="2" id="KW-1185">Reference proteome</keyword>
<sequence length="184" mass="21403">MGSFYPDDTRAICRLNHISMDTFKSTFMYKFFNPIEQFLGSVCKNRRQLKDSLDSPWFAGIFESILNFSPFLEETTQTVLSSPLALTFSDSLTFINNKKTSNKYFKVLFNMFAFWRNAVPAVQKRQQQLLAQMIAEGLSDESELFIRCEKYRRFSSTRLFVGAKLIHTLGGNVPFKTEVIRIWL</sequence>
<name>A0ABQ9XDC2_9EUKA</name>